<feature type="domain" description="Gfo/Idh/MocA-like oxidoreductase N-terminal" evidence="1">
    <location>
        <begin position="9"/>
        <end position="117"/>
    </location>
</feature>
<dbReference type="AlphaFoldDB" id="A0A4V2QGS6"/>
<gene>
    <name evidence="2" type="ORF">EDC14_1001282</name>
</gene>
<protein>
    <submittedName>
        <fullName evidence="2">Putative dehydrogenase</fullName>
    </submittedName>
</protein>
<dbReference type="Gene3D" id="3.40.50.720">
    <property type="entry name" value="NAD(P)-binding Rossmann-like Domain"/>
    <property type="match status" value="1"/>
</dbReference>
<sequence>MMQRPKIVFGIAGSGWRAECFLQVAQLLPELFEVCGVVTRSQTRKAELETKWAAPVYPSVAALLAAAQPRFVVTAVAREVAARFILELTGQGVPVLAETPPAGDLRELTELYGALRPDAKVQVAEQYHLQPMHQARLTLAGSGRLGEIHYAHVSINHSYHGISLIRRALGIGFENAVINAFGFEHPAVEGPGRNGPPDRERIVRNDHLLAVIDFGAKSGLFDFEQNQHRSWARSERMLIRGVRGEIHNDSVKYLRDFRTPVTFELKRQSAGEYENVEGYYLKGILGGEAWLYTNPFLPGRLMDEEIALATCLMKMDQYVSDGTEFYSLAEASQDQYLALMMEESRRLRRPVETATQIWAPAR</sequence>
<evidence type="ECO:0000313" key="3">
    <source>
        <dbReference type="Proteomes" id="UP000295008"/>
    </source>
</evidence>
<dbReference type="EMBL" id="SLUN01000001">
    <property type="protein sequence ID" value="TCL76997.1"/>
    <property type="molecule type" value="Genomic_DNA"/>
</dbReference>
<keyword evidence="3" id="KW-1185">Reference proteome</keyword>
<dbReference type="SUPFAM" id="SSF51735">
    <property type="entry name" value="NAD(P)-binding Rossmann-fold domains"/>
    <property type="match status" value="1"/>
</dbReference>
<dbReference type="Pfam" id="PF01408">
    <property type="entry name" value="GFO_IDH_MocA"/>
    <property type="match status" value="1"/>
</dbReference>
<name>A0A4V2QGS6_HYDET</name>
<dbReference type="InterPro" id="IPR036291">
    <property type="entry name" value="NAD(P)-bd_dom_sf"/>
</dbReference>
<proteinExistence type="predicted"/>
<evidence type="ECO:0000313" key="2">
    <source>
        <dbReference type="EMBL" id="TCL76997.1"/>
    </source>
</evidence>
<dbReference type="InterPro" id="IPR000683">
    <property type="entry name" value="Gfo/Idh/MocA-like_OxRdtase_N"/>
</dbReference>
<accession>A0A4V2QGS6</accession>
<evidence type="ECO:0000259" key="1">
    <source>
        <dbReference type="Pfam" id="PF01408"/>
    </source>
</evidence>
<reference evidence="2 3" key="1">
    <citation type="submission" date="2019-03" db="EMBL/GenBank/DDBJ databases">
        <title>Genomic Encyclopedia of Type Strains, Phase IV (KMG-IV): sequencing the most valuable type-strain genomes for metagenomic binning, comparative biology and taxonomic classification.</title>
        <authorList>
            <person name="Goeker M."/>
        </authorList>
    </citation>
    <scope>NUCLEOTIDE SEQUENCE [LARGE SCALE GENOMIC DNA]</scope>
    <source>
        <strain evidence="2 3">LX-B</strain>
    </source>
</reference>
<organism evidence="2 3">
    <name type="scientific">Hydrogenispora ethanolica</name>
    <dbReference type="NCBI Taxonomy" id="1082276"/>
    <lineage>
        <taxon>Bacteria</taxon>
        <taxon>Bacillati</taxon>
        <taxon>Bacillota</taxon>
        <taxon>Hydrogenispora</taxon>
    </lineage>
</organism>
<dbReference type="Proteomes" id="UP000295008">
    <property type="component" value="Unassembled WGS sequence"/>
</dbReference>
<dbReference type="GO" id="GO:0000166">
    <property type="term" value="F:nucleotide binding"/>
    <property type="evidence" value="ECO:0007669"/>
    <property type="project" value="InterPro"/>
</dbReference>
<comment type="caution">
    <text evidence="2">The sequence shown here is derived from an EMBL/GenBank/DDBJ whole genome shotgun (WGS) entry which is preliminary data.</text>
</comment>